<sequence>MKNRRSQATVGALALAFAAAAPASEEWPSRPLRIIVSQSAGGQGDLFLRALSKPLSEQLGQPVIIENRTGGNGVIAANACKTARPDGYTLCAFYSDPIVSNPALFKDLQYDPNTDFRPVMPVFFSTLVLGTNPSLGVKTVKELVEFSKRNPGTLNYAAPSYSVSITFMERLKRETGASMTYIPYRGGGEVTLSILSGTTPVGIISLANLTSYIKDGKIVPLAVDSAKRAPLLPNVPTMAESGVGFEHSRPFRTWFGLFAPAATPDLPVDRVHASVRRVLQDPTFIHDVLVPNGLEDIDYTPAAFAAYIKDDQVRAKETFAAAGVQAQ</sequence>
<protein>
    <submittedName>
        <fullName evidence="3">Tripartite tricarboxylate transporter family receptor</fullName>
    </submittedName>
</protein>
<feature type="chain" id="PRO_5018036803" evidence="2">
    <location>
        <begin position="24"/>
        <end position="327"/>
    </location>
</feature>
<dbReference type="Gene3D" id="3.40.190.150">
    <property type="entry name" value="Bordetella uptake gene, domain 1"/>
    <property type="match status" value="1"/>
</dbReference>
<dbReference type="Proteomes" id="UP000277294">
    <property type="component" value="Unassembled WGS sequence"/>
</dbReference>
<dbReference type="CDD" id="cd07012">
    <property type="entry name" value="PBP2_Bug_TTT"/>
    <property type="match status" value="1"/>
</dbReference>
<dbReference type="EMBL" id="UWPJ01000024">
    <property type="protein sequence ID" value="VCU71040.1"/>
    <property type="molecule type" value="Genomic_DNA"/>
</dbReference>
<dbReference type="InterPro" id="IPR005064">
    <property type="entry name" value="BUG"/>
</dbReference>
<dbReference type="OrthoDB" id="5171643at2"/>
<evidence type="ECO:0000256" key="2">
    <source>
        <dbReference type="SAM" id="SignalP"/>
    </source>
</evidence>
<keyword evidence="4" id="KW-1185">Reference proteome</keyword>
<evidence type="ECO:0000256" key="1">
    <source>
        <dbReference type="ARBA" id="ARBA00006987"/>
    </source>
</evidence>
<evidence type="ECO:0000313" key="3">
    <source>
        <dbReference type="EMBL" id="VCU71040.1"/>
    </source>
</evidence>
<dbReference type="RefSeq" id="WP_124080504.1">
    <property type="nucleotide sequence ID" value="NZ_UWPJ01000024.1"/>
</dbReference>
<dbReference type="PANTHER" id="PTHR42928">
    <property type="entry name" value="TRICARBOXYLATE-BINDING PROTEIN"/>
    <property type="match status" value="1"/>
</dbReference>
<reference evidence="3 4" key="1">
    <citation type="submission" date="2018-10" db="EMBL/GenBank/DDBJ databases">
        <authorList>
            <person name="Criscuolo A."/>
        </authorList>
    </citation>
    <scope>NUCLEOTIDE SEQUENCE [LARGE SCALE GENOMIC DNA]</scope>
    <source>
        <strain evidence="3">DnA1</strain>
    </source>
</reference>
<evidence type="ECO:0000313" key="4">
    <source>
        <dbReference type="Proteomes" id="UP000277294"/>
    </source>
</evidence>
<dbReference type="Gene3D" id="3.40.190.10">
    <property type="entry name" value="Periplasmic binding protein-like II"/>
    <property type="match status" value="1"/>
</dbReference>
<keyword evidence="3" id="KW-0675">Receptor</keyword>
<dbReference type="PANTHER" id="PTHR42928:SF5">
    <property type="entry name" value="BLR1237 PROTEIN"/>
    <property type="match status" value="1"/>
</dbReference>
<name>A0A3P4B5Z4_9BURK</name>
<comment type="similarity">
    <text evidence="1">Belongs to the UPF0065 (bug) family.</text>
</comment>
<dbReference type="SUPFAM" id="SSF53850">
    <property type="entry name" value="Periplasmic binding protein-like II"/>
    <property type="match status" value="1"/>
</dbReference>
<accession>A0A3P4B5Z4</accession>
<dbReference type="AlphaFoldDB" id="A0A3P4B5Z4"/>
<organism evidence="3 4">
    <name type="scientific">Pigmentiphaga humi</name>
    <dbReference type="NCBI Taxonomy" id="2478468"/>
    <lineage>
        <taxon>Bacteria</taxon>
        <taxon>Pseudomonadati</taxon>
        <taxon>Pseudomonadota</taxon>
        <taxon>Betaproteobacteria</taxon>
        <taxon>Burkholderiales</taxon>
        <taxon>Alcaligenaceae</taxon>
        <taxon>Pigmentiphaga</taxon>
    </lineage>
</organism>
<dbReference type="InterPro" id="IPR042100">
    <property type="entry name" value="Bug_dom1"/>
</dbReference>
<dbReference type="Pfam" id="PF03401">
    <property type="entry name" value="TctC"/>
    <property type="match status" value="1"/>
</dbReference>
<dbReference type="PIRSF" id="PIRSF017082">
    <property type="entry name" value="YflP"/>
    <property type="match status" value="1"/>
</dbReference>
<proteinExistence type="inferred from homology"/>
<gene>
    <name evidence="3" type="ORF">PIGHUM_03120</name>
</gene>
<keyword evidence="2" id="KW-0732">Signal</keyword>
<feature type="signal peptide" evidence="2">
    <location>
        <begin position="1"/>
        <end position="23"/>
    </location>
</feature>